<accession>A0A8D2GFN2</accession>
<keyword evidence="1" id="KW-0812">Transmembrane</keyword>
<organism evidence="2 3">
    <name type="scientific">Urocitellus parryii</name>
    <name type="common">Arctic ground squirrel</name>
    <name type="synonym">Spermophilus parryii</name>
    <dbReference type="NCBI Taxonomy" id="9999"/>
    <lineage>
        <taxon>Eukaryota</taxon>
        <taxon>Metazoa</taxon>
        <taxon>Chordata</taxon>
        <taxon>Craniata</taxon>
        <taxon>Vertebrata</taxon>
        <taxon>Euteleostomi</taxon>
        <taxon>Mammalia</taxon>
        <taxon>Eutheria</taxon>
        <taxon>Euarchontoglires</taxon>
        <taxon>Glires</taxon>
        <taxon>Rodentia</taxon>
        <taxon>Sciuromorpha</taxon>
        <taxon>Sciuridae</taxon>
        <taxon>Xerinae</taxon>
        <taxon>Marmotini</taxon>
        <taxon>Urocitellus</taxon>
    </lineage>
</organism>
<sequence length="75" mass="8125">MTAHLLPLPGSCLLGSSSGLLFWGFISLISAALYPSYFPPQTEGVQKEQATNQSGMVQEDLCHRVKRGASLFGRK</sequence>
<dbReference type="AlphaFoldDB" id="A0A8D2GFN2"/>
<evidence type="ECO:0000313" key="3">
    <source>
        <dbReference type="Proteomes" id="UP000694417"/>
    </source>
</evidence>
<keyword evidence="3" id="KW-1185">Reference proteome</keyword>
<proteinExistence type="predicted"/>
<name>A0A8D2GFN2_UROPR</name>
<reference evidence="2" key="1">
    <citation type="submission" date="2025-08" db="UniProtKB">
        <authorList>
            <consortium name="Ensembl"/>
        </authorList>
    </citation>
    <scope>IDENTIFICATION</scope>
</reference>
<dbReference type="Proteomes" id="UP000694417">
    <property type="component" value="Unplaced"/>
</dbReference>
<keyword evidence="1" id="KW-0472">Membrane</keyword>
<keyword evidence="1" id="KW-1133">Transmembrane helix</keyword>
<protein>
    <submittedName>
        <fullName evidence="2">Uncharacterized protein</fullName>
    </submittedName>
</protein>
<feature type="transmembrane region" description="Helical" evidence="1">
    <location>
        <begin position="20"/>
        <end position="38"/>
    </location>
</feature>
<evidence type="ECO:0000313" key="2">
    <source>
        <dbReference type="Ensembl" id="ENSUPAP00010000438.1"/>
    </source>
</evidence>
<dbReference type="Ensembl" id="ENSUPAT00010000489.1">
    <property type="protein sequence ID" value="ENSUPAP00010000438.1"/>
    <property type="gene ID" value="ENSUPAG00010000399.1"/>
</dbReference>
<reference evidence="2" key="2">
    <citation type="submission" date="2025-09" db="UniProtKB">
        <authorList>
            <consortium name="Ensembl"/>
        </authorList>
    </citation>
    <scope>IDENTIFICATION</scope>
</reference>
<evidence type="ECO:0000256" key="1">
    <source>
        <dbReference type="SAM" id="Phobius"/>
    </source>
</evidence>